<evidence type="ECO:0000313" key="9">
    <source>
        <dbReference type="Proteomes" id="UP000010878"/>
    </source>
</evidence>
<dbReference type="STRING" id="694430.Natoc_3310"/>
<keyword evidence="2" id="KW-0479">Metal-binding</keyword>
<dbReference type="GO" id="GO:0051213">
    <property type="term" value="F:dioxygenase activity"/>
    <property type="evidence" value="ECO:0007669"/>
    <property type="project" value="UniProtKB-KW"/>
</dbReference>
<evidence type="ECO:0000259" key="7">
    <source>
        <dbReference type="PROSITE" id="PS51296"/>
    </source>
</evidence>
<name>L0K213_9EURY</name>
<sequence length="364" mass="40335">MSQRDDSRASAASDDGTEQPNALSARRFTGPEAFEREKETVFGRDWVYVGHADSIAEPGQYFTRNIGDRQLIVVRGHDGEVKAFDNVCAHRGSKMVEDTPMTDPGGGGRIQCPYHLWTYDLDGDLRSTPKSFEDARLNPDLEDDEVQEFDCETNGLNDVRVDTVGPLVFVTLADDAPTAPSEGADGVAERLGSLPLEEYEHARRIVSEVACNWKLFAAVHFDGSEERDGDGTLAIAEDGWTVESASDDDGSEDRRPDGIEAQFHYRWPNVAVDVYDAVDGYGTVVLDPVGPDRVQLIADYYFRDGDRSEQERELVRRTRERRAEDADRAEQQWAALESGASAQVGVTDRIAAKLRQLVREGSDA</sequence>
<dbReference type="GO" id="GO:0046872">
    <property type="term" value="F:metal ion binding"/>
    <property type="evidence" value="ECO:0007669"/>
    <property type="project" value="UniProtKB-KW"/>
</dbReference>
<keyword evidence="3" id="KW-0560">Oxidoreductase</keyword>
<evidence type="ECO:0000256" key="1">
    <source>
        <dbReference type="ARBA" id="ARBA00022714"/>
    </source>
</evidence>
<evidence type="ECO:0000313" key="8">
    <source>
        <dbReference type="EMBL" id="AGB39046.1"/>
    </source>
</evidence>
<evidence type="ECO:0000256" key="2">
    <source>
        <dbReference type="ARBA" id="ARBA00022723"/>
    </source>
</evidence>
<evidence type="ECO:0000256" key="4">
    <source>
        <dbReference type="ARBA" id="ARBA00023004"/>
    </source>
</evidence>
<dbReference type="SUPFAM" id="SSF50022">
    <property type="entry name" value="ISP domain"/>
    <property type="match status" value="1"/>
</dbReference>
<proteinExistence type="predicted"/>
<accession>L0K213</accession>
<dbReference type="GeneID" id="14403697"/>
<keyword evidence="5" id="KW-0411">Iron-sulfur</keyword>
<dbReference type="Proteomes" id="UP000010878">
    <property type="component" value="Chromosome"/>
</dbReference>
<dbReference type="EMBL" id="CP003929">
    <property type="protein sequence ID" value="AGB39046.1"/>
    <property type="molecule type" value="Genomic_DNA"/>
</dbReference>
<dbReference type="Gene3D" id="3.90.380.10">
    <property type="entry name" value="Naphthalene 1,2-dioxygenase Alpha Subunit, Chain A, domain 1"/>
    <property type="match status" value="1"/>
</dbReference>
<protein>
    <submittedName>
        <fullName evidence="8">Ring-hydroxylating dioxygenase, large terminal subunit</fullName>
    </submittedName>
</protein>
<feature type="region of interest" description="Disordered" evidence="6">
    <location>
        <begin position="227"/>
        <end position="256"/>
    </location>
</feature>
<dbReference type="PANTHER" id="PTHR43756:SF5">
    <property type="entry name" value="CHOLINE MONOOXYGENASE, CHLOROPLASTIC"/>
    <property type="match status" value="1"/>
</dbReference>
<dbReference type="PANTHER" id="PTHR43756">
    <property type="entry name" value="CHOLINE MONOOXYGENASE, CHLOROPLASTIC"/>
    <property type="match status" value="1"/>
</dbReference>
<feature type="region of interest" description="Disordered" evidence="6">
    <location>
        <begin position="1"/>
        <end position="31"/>
    </location>
</feature>
<dbReference type="SUPFAM" id="SSF55961">
    <property type="entry name" value="Bet v1-like"/>
    <property type="match status" value="1"/>
</dbReference>
<keyword evidence="8" id="KW-0223">Dioxygenase</keyword>
<evidence type="ECO:0000256" key="5">
    <source>
        <dbReference type="ARBA" id="ARBA00023014"/>
    </source>
</evidence>
<dbReference type="PRINTS" id="PR00090">
    <property type="entry name" value="RNGDIOXGNASE"/>
</dbReference>
<dbReference type="PROSITE" id="PS51296">
    <property type="entry name" value="RIESKE"/>
    <property type="match status" value="1"/>
</dbReference>
<dbReference type="KEGG" id="nou:Natoc_3310"/>
<reference evidence="8 9" key="1">
    <citation type="submission" date="2012-11" db="EMBL/GenBank/DDBJ databases">
        <title>FINISHED of Natronococcus occultus SP4, DSM 3396.</title>
        <authorList>
            <consortium name="DOE Joint Genome Institute"/>
            <person name="Eisen J."/>
            <person name="Huntemann M."/>
            <person name="Wei C.-L."/>
            <person name="Han J."/>
            <person name="Detter J.C."/>
            <person name="Han C."/>
            <person name="Tapia R."/>
            <person name="Chen A."/>
            <person name="Kyrpides N."/>
            <person name="Mavromatis K."/>
            <person name="Markowitz V."/>
            <person name="Szeto E."/>
            <person name="Ivanova N."/>
            <person name="Mikhailova N."/>
            <person name="Ovchinnikova G."/>
            <person name="Pagani I."/>
            <person name="Pati A."/>
            <person name="Goodwin L."/>
            <person name="Nordberg H.P."/>
            <person name="Cantor M.N."/>
            <person name="Hua S.X."/>
            <person name="Woyke T."/>
            <person name="Eisen J."/>
            <person name="Klenk H.-P."/>
            <person name="Klenk H.-P."/>
        </authorList>
    </citation>
    <scope>NUCLEOTIDE SEQUENCE [LARGE SCALE GENOMIC DNA]</scope>
    <source>
        <strain evidence="8 9">SP4</strain>
    </source>
</reference>
<evidence type="ECO:0000256" key="6">
    <source>
        <dbReference type="SAM" id="MobiDB-lite"/>
    </source>
</evidence>
<dbReference type="InterPro" id="IPR036922">
    <property type="entry name" value="Rieske_2Fe-2S_sf"/>
</dbReference>
<keyword evidence="4" id="KW-0408">Iron</keyword>
<dbReference type="HOGENOM" id="CLU_026244_3_0_2"/>
<dbReference type="CDD" id="cd03469">
    <property type="entry name" value="Rieske_RO_Alpha_N"/>
    <property type="match status" value="1"/>
</dbReference>
<feature type="domain" description="Rieske" evidence="7">
    <location>
        <begin position="46"/>
        <end position="148"/>
    </location>
</feature>
<dbReference type="Gene3D" id="2.102.10.10">
    <property type="entry name" value="Rieske [2Fe-2S] iron-sulphur domain"/>
    <property type="match status" value="1"/>
</dbReference>
<organism evidence="8 9">
    <name type="scientific">Natronococcus occultus SP4</name>
    <dbReference type="NCBI Taxonomy" id="694430"/>
    <lineage>
        <taxon>Archaea</taxon>
        <taxon>Methanobacteriati</taxon>
        <taxon>Methanobacteriota</taxon>
        <taxon>Stenosarchaea group</taxon>
        <taxon>Halobacteria</taxon>
        <taxon>Halobacteriales</taxon>
        <taxon>Natrialbaceae</taxon>
        <taxon>Natronococcus</taxon>
    </lineage>
</organism>
<dbReference type="InterPro" id="IPR017941">
    <property type="entry name" value="Rieske_2Fe-2S"/>
</dbReference>
<dbReference type="eggNOG" id="arCOG07775">
    <property type="taxonomic scope" value="Archaea"/>
</dbReference>
<gene>
    <name evidence="8" type="ORF">Natoc_3310</name>
</gene>
<dbReference type="OrthoDB" id="6837at2157"/>
<dbReference type="RefSeq" id="WP_015322485.1">
    <property type="nucleotide sequence ID" value="NC_019974.1"/>
</dbReference>
<evidence type="ECO:0000256" key="3">
    <source>
        <dbReference type="ARBA" id="ARBA00023002"/>
    </source>
</evidence>
<dbReference type="AlphaFoldDB" id="L0K213"/>
<dbReference type="GO" id="GO:0051537">
    <property type="term" value="F:2 iron, 2 sulfur cluster binding"/>
    <property type="evidence" value="ECO:0007669"/>
    <property type="project" value="UniProtKB-KW"/>
</dbReference>
<keyword evidence="9" id="KW-1185">Reference proteome</keyword>
<dbReference type="InterPro" id="IPR001663">
    <property type="entry name" value="Rng_hydr_dOase-A"/>
</dbReference>
<keyword evidence="1" id="KW-0001">2Fe-2S</keyword>
<dbReference type="Pfam" id="PF00355">
    <property type="entry name" value="Rieske"/>
    <property type="match status" value="1"/>
</dbReference>